<proteinExistence type="predicted"/>
<feature type="chain" id="PRO_5011549013" description="DUF4468 domain-containing protein" evidence="1">
    <location>
        <begin position="18"/>
        <end position="167"/>
    </location>
</feature>
<evidence type="ECO:0000259" key="2">
    <source>
        <dbReference type="Pfam" id="PF14730"/>
    </source>
</evidence>
<evidence type="ECO:0000313" key="4">
    <source>
        <dbReference type="Proteomes" id="UP000198836"/>
    </source>
</evidence>
<dbReference type="Gene3D" id="3.30.530.80">
    <property type="match status" value="1"/>
</dbReference>
<dbReference type="OrthoDB" id="798958at2"/>
<evidence type="ECO:0000256" key="1">
    <source>
        <dbReference type="SAM" id="SignalP"/>
    </source>
</evidence>
<accession>A0A1I0SNM7</accession>
<dbReference type="Pfam" id="PF14730">
    <property type="entry name" value="DUF4468"/>
    <property type="match status" value="1"/>
</dbReference>
<dbReference type="Proteomes" id="UP000198836">
    <property type="component" value="Unassembled WGS sequence"/>
</dbReference>
<reference evidence="4" key="1">
    <citation type="submission" date="2016-10" db="EMBL/GenBank/DDBJ databases">
        <authorList>
            <person name="Varghese N."/>
            <person name="Submissions S."/>
        </authorList>
    </citation>
    <scope>NUCLEOTIDE SEQUENCE [LARGE SCALE GENOMIC DNA]</scope>
    <source>
        <strain evidence="4">DSM 18130</strain>
    </source>
</reference>
<feature type="signal peptide" evidence="1">
    <location>
        <begin position="1"/>
        <end position="17"/>
    </location>
</feature>
<dbReference type="InterPro" id="IPR027823">
    <property type="entry name" value="DUF4468"/>
</dbReference>
<feature type="domain" description="DUF4468" evidence="2">
    <location>
        <begin position="40"/>
        <end position="115"/>
    </location>
</feature>
<keyword evidence="4" id="KW-1185">Reference proteome</keyword>
<protein>
    <recommendedName>
        <fullName evidence="2">DUF4468 domain-containing protein</fullName>
    </recommendedName>
</protein>
<dbReference type="RefSeq" id="WP_090980411.1">
    <property type="nucleotide sequence ID" value="NZ_FOJM01000002.1"/>
</dbReference>
<dbReference type="EMBL" id="FOJM01000002">
    <property type="protein sequence ID" value="SFA41033.1"/>
    <property type="molecule type" value="Genomic_DNA"/>
</dbReference>
<organism evidence="3 4">
    <name type="scientific">Pedobacter suwonensis</name>
    <dbReference type="NCBI Taxonomy" id="332999"/>
    <lineage>
        <taxon>Bacteria</taxon>
        <taxon>Pseudomonadati</taxon>
        <taxon>Bacteroidota</taxon>
        <taxon>Sphingobacteriia</taxon>
        <taxon>Sphingobacteriales</taxon>
        <taxon>Sphingobacteriaceae</taxon>
        <taxon>Pedobacter</taxon>
    </lineage>
</organism>
<evidence type="ECO:0000313" key="3">
    <source>
        <dbReference type="EMBL" id="SFA41033.1"/>
    </source>
</evidence>
<sequence length="167" mass="18935">MKKLALFLILIPFISFSQTFKSDDSIESAYTDQPAHTLDTVVVSSLTKQQLYSNTLNYLTTSFKDSRSVIEMKDADLGEVSFNGVMGSDITNLYFKCKVYNKDNKFKIVLSALEYDKPIPGLSLSKSQLRVANKNFDPEQNKAARRLAISLIKDIAYRINKKPENDF</sequence>
<name>A0A1I0SNM7_9SPHI</name>
<dbReference type="AlphaFoldDB" id="A0A1I0SNM7"/>
<keyword evidence="1" id="KW-0732">Signal</keyword>
<gene>
    <name evidence="3" type="ORF">SAMN04488511_102224</name>
</gene>